<gene>
    <name evidence="2" type="ORF">KQY15_02420</name>
</gene>
<feature type="region of interest" description="Disordered" evidence="1">
    <location>
        <begin position="93"/>
        <end position="112"/>
    </location>
</feature>
<proteinExistence type="predicted"/>
<sequence length="198" mass="21222">MPATTNAALKMSSPGEPCSQLLKMMAYCKTEAKSIRAMKKHLAVTDAVVHQLLADALQRGLLRKQPNGMYKTLKDAQPANESLLALANKATDGETAAAAAETQQPTDLPDPDEEVIELDMPEQPEPGANVGGFTAELDNLAGLLQPDQYPVIDDIADKQRALSGISLIIKPHAPQLVNVLDQLAADLAVICLHQNRRA</sequence>
<name>A0ABS6MGL7_9GAMM</name>
<evidence type="ECO:0000256" key="1">
    <source>
        <dbReference type="SAM" id="MobiDB-lite"/>
    </source>
</evidence>
<dbReference type="Proteomes" id="UP000704611">
    <property type="component" value="Unassembled WGS sequence"/>
</dbReference>
<comment type="caution">
    <text evidence="2">The sequence shown here is derived from an EMBL/GenBank/DDBJ whole genome shotgun (WGS) entry which is preliminary data.</text>
</comment>
<reference evidence="2 3" key="1">
    <citation type="submission" date="2021-06" db="EMBL/GenBank/DDBJ databases">
        <title>Rheinheimera indica sp. nov., isolated from deep-sea sediment.</title>
        <authorList>
            <person name="Wang Z."/>
            <person name="Zhang X.-Y."/>
        </authorList>
    </citation>
    <scope>NUCLEOTIDE SEQUENCE [LARGE SCALE GENOMIC DNA]</scope>
    <source>
        <strain evidence="2 3">SM2107</strain>
    </source>
</reference>
<feature type="compositionally biased region" description="Low complexity" evidence="1">
    <location>
        <begin position="94"/>
        <end position="104"/>
    </location>
</feature>
<dbReference type="EMBL" id="JAHRID010000001">
    <property type="protein sequence ID" value="MBV2127953.1"/>
    <property type="molecule type" value="Genomic_DNA"/>
</dbReference>
<evidence type="ECO:0000313" key="3">
    <source>
        <dbReference type="Proteomes" id="UP000704611"/>
    </source>
</evidence>
<keyword evidence="3" id="KW-1185">Reference proteome</keyword>
<accession>A0ABS6MGL7</accession>
<protein>
    <submittedName>
        <fullName evidence="2">Uncharacterized protein</fullName>
    </submittedName>
</protein>
<dbReference type="RefSeq" id="WP_217666872.1">
    <property type="nucleotide sequence ID" value="NZ_JAHRID010000001.1"/>
</dbReference>
<evidence type="ECO:0000313" key="2">
    <source>
        <dbReference type="EMBL" id="MBV2127953.1"/>
    </source>
</evidence>
<organism evidence="2 3">
    <name type="scientific">Arsukibacterium indicum</name>
    <dbReference type="NCBI Taxonomy" id="2848612"/>
    <lineage>
        <taxon>Bacteria</taxon>
        <taxon>Pseudomonadati</taxon>
        <taxon>Pseudomonadota</taxon>
        <taxon>Gammaproteobacteria</taxon>
        <taxon>Chromatiales</taxon>
        <taxon>Chromatiaceae</taxon>
        <taxon>Arsukibacterium</taxon>
    </lineage>
</organism>